<evidence type="ECO:0000313" key="3">
    <source>
        <dbReference type="Proteomes" id="UP001214576"/>
    </source>
</evidence>
<name>A0AAD4TRX2_OVIAM</name>
<dbReference type="Proteomes" id="UP001214576">
    <property type="component" value="Unassembled WGS sequence"/>
</dbReference>
<evidence type="ECO:0000256" key="1">
    <source>
        <dbReference type="SAM" id="MobiDB-lite"/>
    </source>
</evidence>
<protein>
    <submittedName>
        <fullName evidence="2">Uncharacterized protein</fullName>
    </submittedName>
</protein>
<dbReference type="AlphaFoldDB" id="A0AAD4TRX2"/>
<accession>A0AAD4TRX2</accession>
<sequence>MSSCNCSQRAGTVAVATIQNNQKSSKPHWSTEVMEREDPIKYSKELLTDLERVTKKIDSASVFIAVDPSANSYVCNKSLLQRNQGVNYDEAPGQQRKPNSITAKSNSGSRMDAHEEQARADFPEVPFPSQVIDSEHTGDGSANNSDLGKCGSPRQLGQRYLRVLQLFQQLILAAKASSVLLPPPPSQREKAFSSL</sequence>
<feature type="compositionally biased region" description="Polar residues" evidence="1">
    <location>
        <begin position="96"/>
        <end position="109"/>
    </location>
</feature>
<feature type="region of interest" description="Disordered" evidence="1">
    <location>
        <begin position="88"/>
        <end position="150"/>
    </location>
</feature>
<dbReference type="EMBL" id="JAKZEL010000021">
    <property type="protein sequence ID" value="KAI4532823.1"/>
    <property type="molecule type" value="Genomic_DNA"/>
</dbReference>
<gene>
    <name evidence="2" type="ORF">MG293_017231</name>
</gene>
<proteinExistence type="predicted"/>
<reference evidence="2" key="1">
    <citation type="submission" date="2022-03" db="EMBL/GenBank/DDBJ databases">
        <title>Genomic analyses of argali, domestic sheep and their hybrids provide insights into chromosomal evolution, heterosis and genetic basis of agronomic traits.</title>
        <authorList>
            <person name="Li M."/>
        </authorList>
    </citation>
    <scope>NUCLEOTIDE SEQUENCE</scope>
    <source>
        <strain evidence="2">CAU-MHL-2022a</strain>
        <tissue evidence="2">Skin</tissue>
    </source>
</reference>
<comment type="caution">
    <text evidence="2">The sequence shown here is derived from an EMBL/GenBank/DDBJ whole genome shotgun (WGS) entry which is preliminary data.</text>
</comment>
<keyword evidence="3" id="KW-1185">Reference proteome</keyword>
<feature type="compositionally biased region" description="Basic and acidic residues" evidence="1">
    <location>
        <begin position="111"/>
        <end position="122"/>
    </location>
</feature>
<evidence type="ECO:0000313" key="2">
    <source>
        <dbReference type="EMBL" id="KAI4532823.1"/>
    </source>
</evidence>
<organism evidence="2 3">
    <name type="scientific">Ovis ammon polii</name>
    <dbReference type="NCBI Taxonomy" id="230172"/>
    <lineage>
        <taxon>Eukaryota</taxon>
        <taxon>Metazoa</taxon>
        <taxon>Chordata</taxon>
        <taxon>Craniata</taxon>
        <taxon>Vertebrata</taxon>
        <taxon>Euteleostomi</taxon>
        <taxon>Mammalia</taxon>
        <taxon>Eutheria</taxon>
        <taxon>Laurasiatheria</taxon>
        <taxon>Artiodactyla</taxon>
        <taxon>Ruminantia</taxon>
        <taxon>Pecora</taxon>
        <taxon>Bovidae</taxon>
        <taxon>Caprinae</taxon>
        <taxon>Ovis</taxon>
    </lineage>
</organism>